<dbReference type="AlphaFoldDB" id="A0A840L7L5"/>
<evidence type="ECO:0000313" key="2">
    <source>
        <dbReference type="EMBL" id="MBB4844180.1"/>
    </source>
</evidence>
<dbReference type="EMBL" id="JACHLP010000005">
    <property type="protein sequence ID" value="MBB4844180.1"/>
    <property type="molecule type" value="Genomic_DNA"/>
</dbReference>
<sequence length="171" mass="17737">MRLSPSVLLLSTCSLLLIAGCATPEAGGAKPGTEERVADAVTAPLQDLNLVRTKIPEILQHAHEAPYQLPGDGACAALNTELAALEQALGPDIDSPKRKEQLDLLAKGGVAAGDAAFGALRSASENLLPFRGWVRKLTGAERHSGEVAAALVAGQSRRAFLRGVHLGKSCS</sequence>
<name>A0A840L7L5_9BURK</name>
<reference evidence="2 3" key="1">
    <citation type="submission" date="2020-08" db="EMBL/GenBank/DDBJ databases">
        <title>Functional genomics of gut bacteria from endangered species of beetles.</title>
        <authorList>
            <person name="Carlos-Shanley C."/>
        </authorList>
    </citation>
    <scope>NUCLEOTIDE SEQUENCE [LARGE SCALE GENOMIC DNA]</scope>
    <source>
        <strain evidence="2 3">S00239</strain>
    </source>
</reference>
<organism evidence="2 3">
    <name type="scientific">Roseateles oligotrophus</name>
    <dbReference type="NCBI Taxonomy" id="1769250"/>
    <lineage>
        <taxon>Bacteria</taxon>
        <taxon>Pseudomonadati</taxon>
        <taxon>Pseudomonadota</taxon>
        <taxon>Betaproteobacteria</taxon>
        <taxon>Burkholderiales</taxon>
        <taxon>Sphaerotilaceae</taxon>
        <taxon>Roseateles</taxon>
    </lineage>
</organism>
<evidence type="ECO:0000313" key="3">
    <source>
        <dbReference type="Proteomes" id="UP000562027"/>
    </source>
</evidence>
<accession>A0A840L7L5</accession>
<dbReference type="RefSeq" id="WP_221439579.1">
    <property type="nucleotide sequence ID" value="NZ_JACHLP010000005.1"/>
</dbReference>
<feature type="chain" id="PRO_5033055082" evidence="1">
    <location>
        <begin position="20"/>
        <end position="171"/>
    </location>
</feature>
<dbReference type="Proteomes" id="UP000562027">
    <property type="component" value="Unassembled WGS sequence"/>
</dbReference>
<protein>
    <submittedName>
        <fullName evidence="2">Uncharacterized protein</fullName>
    </submittedName>
</protein>
<evidence type="ECO:0000256" key="1">
    <source>
        <dbReference type="SAM" id="SignalP"/>
    </source>
</evidence>
<dbReference type="PROSITE" id="PS51257">
    <property type="entry name" value="PROKAR_LIPOPROTEIN"/>
    <property type="match status" value="1"/>
</dbReference>
<keyword evidence="3" id="KW-1185">Reference proteome</keyword>
<feature type="signal peptide" evidence="1">
    <location>
        <begin position="1"/>
        <end position="19"/>
    </location>
</feature>
<proteinExistence type="predicted"/>
<gene>
    <name evidence="2" type="ORF">HNP55_002716</name>
</gene>
<keyword evidence="1" id="KW-0732">Signal</keyword>
<comment type="caution">
    <text evidence="2">The sequence shown here is derived from an EMBL/GenBank/DDBJ whole genome shotgun (WGS) entry which is preliminary data.</text>
</comment>